<proteinExistence type="predicted"/>
<dbReference type="Gene3D" id="2.60.120.330">
    <property type="entry name" value="B-lactam Antibiotic, Isopenicillin N Synthase, Chain"/>
    <property type="match status" value="1"/>
</dbReference>
<reference evidence="1" key="1">
    <citation type="submission" date="2022-11" db="EMBL/GenBank/DDBJ databases">
        <authorList>
            <person name="Morgan W.R."/>
            <person name="Tartar A."/>
        </authorList>
    </citation>
    <scope>NUCLEOTIDE SEQUENCE</scope>
    <source>
        <strain evidence="1">ARSEF 373</strain>
    </source>
</reference>
<accession>A0AAV2ZNR1</accession>
<dbReference type="InterPro" id="IPR027443">
    <property type="entry name" value="IPNS-like_sf"/>
</dbReference>
<comment type="caution">
    <text evidence="1">The sequence shown here is derived from an EMBL/GenBank/DDBJ whole genome shotgun (WGS) entry which is preliminary data.</text>
</comment>
<gene>
    <name evidence="1" type="ORF">N0F65_004397</name>
</gene>
<dbReference type="SUPFAM" id="SSF51197">
    <property type="entry name" value="Clavaminate synthase-like"/>
    <property type="match status" value="1"/>
</dbReference>
<dbReference type="PANTHER" id="PTHR40855:SF1">
    <property type="entry name" value="CLAVAMINATE SYNTHASE-LIKE PROTEIN"/>
    <property type="match status" value="1"/>
</dbReference>
<dbReference type="Proteomes" id="UP001146120">
    <property type="component" value="Unassembled WGS sequence"/>
</dbReference>
<dbReference type="AlphaFoldDB" id="A0AAV2ZNR1"/>
<organism evidence="1 2">
    <name type="scientific">Lagenidium giganteum</name>
    <dbReference type="NCBI Taxonomy" id="4803"/>
    <lineage>
        <taxon>Eukaryota</taxon>
        <taxon>Sar</taxon>
        <taxon>Stramenopiles</taxon>
        <taxon>Oomycota</taxon>
        <taxon>Peronosporomycetes</taxon>
        <taxon>Pythiales</taxon>
        <taxon>Pythiaceae</taxon>
    </lineage>
</organism>
<dbReference type="EMBL" id="DAKRPA010000005">
    <property type="protein sequence ID" value="DBA04760.1"/>
    <property type="molecule type" value="Genomic_DNA"/>
</dbReference>
<name>A0AAV2ZNR1_9STRA</name>
<protein>
    <submittedName>
        <fullName evidence="1">Uncharacterized protein</fullName>
    </submittedName>
</protein>
<reference evidence="1" key="2">
    <citation type="journal article" date="2023" name="Microbiol Resour">
        <title>Decontamination and Annotation of the Draft Genome Sequence of the Oomycete Lagenidium giganteum ARSEF 373.</title>
        <authorList>
            <person name="Morgan W.R."/>
            <person name="Tartar A."/>
        </authorList>
    </citation>
    <scope>NUCLEOTIDE SEQUENCE</scope>
    <source>
        <strain evidence="1">ARSEF 373</strain>
    </source>
</reference>
<evidence type="ECO:0000313" key="2">
    <source>
        <dbReference type="Proteomes" id="UP001146120"/>
    </source>
</evidence>
<keyword evidence="2" id="KW-1185">Reference proteome</keyword>
<sequence>MTMAVAGNTVAATNVPSFDVPSFDYNQLQEGSTPQQVLDALKQNGIISLKNVPSYAQARQDYLTNAASCAVVAEKSNAGFLLQKTLSDDTKRYTISTPSGQALDTSAMETDKACPGYAKVYESFTSTMELAMSKLASSLDKTSFSTTDGYSQVVSARKMFGEAVRLDHFHAYEAAPATKTEGSSTDKMSLEMHEDQGMFIAFATPAFYKVNGDGKSVQQTSIGGDDEAGLVIKTQDGKVVRPALKDDEVTVMVGTGFNKWVKTSEKLPPVTHAMQMPKVETKEGERLLRAWFGKMTLLPSYQRMLSDVTFEEHANTTKRFLQDSASADQLPLGCASGRRLVASAAE</sequence>
<evidence type="ECO:0000313" key="1">
    <source>
        <dbReference type="EMBL" id="DBA04760.1"/>
    </source>
</evidence>
<dbReference type="PANTHER" id="PTHR40855">
    <property type="entry name" value="DIOX_N DOMAIN-CONTAINING PROTEIN"/>
    <property type="match status" value="1"/>
</dbReference>